<evidence type="ECO:0000256" key="1">
    <source>
        <dbReference type="ARBA" id="ARBA00011245"/>
    </source>
</evidence>
<feature type="binding site" evidence="9">
    <location>
        <position position="29"/>
    </location>
    <ligand>
        <name>Zn(2+)</name>
        <dbReference type="ChEBI" id="CHEBI:29105"/>
    </ligand>
</feature>
<dbReference type="Pfam" id="PF01406">
    <property type="entry name" value="tRNA-synt_1e"/>
    <property type="match status" value="1"/>
</dbReference>
<dbReference type="AlphaFoldDB" id="A0A2M7IED3"/>
<keyword evidence="5 9" id="KW-0862">Zinc</keyword>
<keyword evidence="2 9" id="KW-0436">Ligase</keyword>
<dbReference type="NCBIfam" id="TIGR00435">
    <property type="entry name" value="cysS"/>
    <property type="match status" value="1"/>
</dbReference>
<dbReference type="PANTHER" id="PTHR10890:SF3">
    <property type="entry name" value="CYSTEINE--TRNA LIGASE, CYTOPLASMIC"/>
    <property type="match status" value="1"/>
</dbReference>
<dbReference type="InterPro" id="IPR024909">
    <property type="entry name" value="Cys-tRNA/MSH_ligase"/>
</dbReference>
<dbReference type="EMBL" id="PFGW01000010">
    <property type="protein sequence ID" value="PIW74851.1"/>
    <property type="molecule type" value="Genomic_DNA"/>
</dbReference>
<reference evidence="12" key="1">
    <citation type="submission" date="2017-09" db="EMBL/GenBank/DDBJ databases">
        <title>Depth-based differentiation of microbial function through sediment-hosted aquifers and enrichment of novel symbionts in the deep terrestrial subsurface.</title>
        <authorList>
            <person name="Probst A.J."/>
            <person name="Ladd B."/>
            <person name="Jarett J.K."/>
            <person name="Geller-Mcgrath D.E."/>
            <person name="Sieber C.M.K."/>
            <person name="Emerson J.B."/>
            <person name="Anantharaman K."/>
            <person name="Thomas B.C."/>
            <person name="Malmstrom R."/>
            <person name="Stieglmeier M."/>
            <person name="Klingl A."/>
            <person name="Woyke T."/>
            <person name="Ryan C.M."/>
            <person name="Banfield J.F."/>
        </authorList>
    </citation>
    <scope>NUCLEOTIDE SEQUENCE [LARGE SCALE GENOMIC DNA]</scope>
</reference>
<comment type="similarity">
    <text evidence="9">Belongs to the class-I aminoacyl-tRNA synthetase family.</text>
</comment>
<feature type="binding site" evidence="9">
    <location>
        <position position="265"/>
    </location>
    <ligand>
        <name>Zn(2+)</name>
        <dbReference type="ChEBI" id="CHEBI:29105"/>
    </ligand>
</feature>
<organism evidence="11 12">
    <name type="scientific">Candidatus Portnoybacteria bacterium CG_4_8_14_3_um_filter_44_15</name>
    <dbReference type="NCBI Taxonomy" id="1974803"/>
    <lineage>
        <taxon>Bacteria</taxon>
        <taxon>Candidatus Portnoyibacteriota</taxon>
    </lineage>
</organism>
<dbReference type="InterPro" id="IPR032678">
    <property type="entry name" value="tRNA-synt_1_cat_dom"/>
</dbReference>
<evidence type="ECO:0000256" key="6">
    <source>
        <dbReference type="ARBA" id="ARBA00022840"/>
    </source>
</evidence>
<feature type="domain" description="tRNA synthetases class I catalytic" evidence="10">
    <location>
        <begin position="16"/>
        <end position="341"/>
    </location>
</feature>
<dbReference type="CDD" id="cd00672">
    <property type="entry name" value="CysRS_core"/>
    <property type="match status" value="1"/>
</dbReference>
<dbReference type="GO" id="GO:0005829">
    <property type="term" value="C:cytosol"/>
    <property type="evidence" value="ECO:0007669"/>
    <property type="project" value="TreeGrafter"/>
</dbReference>
<keyword evidence="7 9" id="KW-0648">Protein biosynthesis</keyword>
<dbReference type="Gene3D" id="1.20.120.1910">
    <property type="entry name" value="Cysteine-tRNA ligase, C-terminal anti-codon recognition domain"/>
    <property type="match status" value="1"/>
</dbReference>
<evidence type="ECO:0000256" key="7">
    <source>
        <dbReference type="ARBA" id="ARBA00022917"/>
    </source>
</evidence>
<accession>A0A2M7IED3</accession>
<dbReference type="InterPro" id="IPR014729">
    <property type="entry name" value="Rossmann-like_a/b/a_fold"/>
</dbReference>
<dbReference type="EC" id="6.1.1.16" evidence="9"/>
<keyword evidence="9" id="KW-0963">Cytoplasm</keyword>
<evidence type="ECO:0000259" key="10">
    <source>
        <dbReference type="Pfam" id="PF01406"/>
    </source>
</evidence>
<dbReference type="PRINTS" id="PR00983">
    <property type="entry name" value="TRNASYNTHCYS"/>
</dbReference>
<feature type="short sequence motif" description="'KMSKS' region" evidence="9">
    <location>
        <begin position="293"/>
        <end position="297"/>
    </location>
</feature>
<dbReference type="GO" id="GO:0004817">
    <property type="term" value="F:cysteine-tRNA ligase activity"/>
    <property type="evidence" value="ECO:0007669"/>
    <property type="project" value="UniProtKB-UniRule"/>
</dbReference>
<sequence length="471" mass="53590">MALKLYNTLVRRKEIFKPLKKGKVSLYYCGPTVYWTQHIGNLRGLFCADTVVRTLRYLGYEVKSVRNYTDVGHLTGDNLGDADAGEDKIEQAARKENLSPQEIANKYIAIYEQDAKDLNMLEPTAKPRATECVPEMIDMIQTLSDKGYAYPTDLAVYFDVSKAKNYTRLSGQKIEEQIKGGGKGKIDDQQKKHPADFTLWFFKAGQHQNALQYWPSPFQSSLVKNGEGFPGWHIECSVMSKKFLGETIDIHMGGREHIPVHHTNEIAQSEAANGVKFVNYWLHNEHLLANNKKMSKSAGAGYTLAEVKAKGFSHLALRYLFLQAHYRSKQNFTWEIMTAAQNGFARLISQVKELGDEAGQIDQKWQNDFIAKISDDFNLPQALAVAQNLLKSDLNNQDKLATLLNFDEVLGLGLDKLEKIEIPQWLKDLAEKREKARRKENWSEADEIRKEIERQGYQIEDTAQGPKLSPR</sequence>
<evidence type="ECO:0000256" key="3">
    <source>
        <dbReference type="ARBA" id="ARBA00022723"/>
    </source>
</evidence>
<dbReference type="SUPFAM" id="SSF52374">
    <property type="entry name" value="Nucleotidylyl transferase"/>
    <property type="match status" value="1"/>
</dbReference>
<gene>
    <name evidence="9" type="primary">cysS</name>
    <name evidence="11" type="ORF">CO003_00470</name>
</gene>
<dbReference type="GO" id="GO:0006423">
    <property type="term" value="P:cysteinyl-tRNA aminoacylation"/>
    <property type="evidence" value="ECO:0007669"/>
    <property type="project" value="UniProtKB-UniRule"/>
</dbReference>
<protein>
    <recommendedName>
        <fullName evidence="9">Cysteine--tRNA ligase</fullName>
        <ecNumber evidence="9">6.1.1.16</ecNumber>
    </recommendedName>
    <alternativeName>
        <fullName evidence="9">Cysteinyl-tRNA synthetase</fullName>
        <shortName evidence="9">CysRS</shortName>
    </alternativeName>
</protein>
<dbReference type="Proteomes" id="UP000231673">
    <property type="component" value="Unassembled WGS sequence"/>
</dbReference>
<evidence type="ECO:0000256" key="9">
    <source>
        <dbReference type="HAMAP-Rule" id="MF_00041"/>
    </source>
</evidence>
<feature type="binding site" evidence="9">
    <location>
        <position position="296"/>
    </location>
    <ligand>
        <name>ATP</name>
        <dbReference type="ChEBI" id="CHEBI:30616"/>
    </ligand>
</feature>
<comment type="subcellular location">
    <subcellularLocation>
        <location evidence="9">Cytoplasm</location>
    </subcellularLocation>
</comment>
<evidence type="ECO:0000313" key="11">
    <source>
        <dbReference type="EMBL" id="PIW74851.1"/>
    </source>
</evidence>
<comment type="subunit">
    <text evidence="1 9">Monomer.</text>
</comment>
<comment type="cofactor">
    <cofactor evidence="9">
        <name>Zn(2+)</name>
        <dbReference type="ChEBI" id="CHEBI:29105"/>
    </cofactor>
    <text evidence="9">Binds 1 zinc ion per subunit.</text>
</comment>
<dbReference type="Gene3D" id="3.40.50.620">
    <property type="entry name" value="HUPs"/>
    <property type="match status" value="1"/>
</dbReference>
<feature type="short sequence motif" description="'HIGH' region" evidence="9">
    <location>
        <begin position="31"/>
        <end position="41"/>
    </location>
</feature>
<keyword evidence="6 9" id="KW-0067">ATP-binding</keyword>
<evidence type="ECO:0000256" key="5">
    <source>
        <dbReference type="ARBA" id="ARBA00022833"/>
    </source>
</evidence>
<feature type="binding site" evidence="9">
    <location>
        <position position="236"/>
    </location>
    <ligand>
        <name>Zn(2+)</name>
        <dbReference type="ChEBI" id="CHEBI:29105"/>
    </ligand>
</feature>
<dbReference type="InterPro" id="IPR009080">
    <property type="entry name" value="tRNAsynth_Ia_anticodon-bd"/>
</dbReference>
<keyword evidence="8 9" id="KW-0030">Aminoacyl-tRNA synthetase</keyword>
<keyword evidence="4 9" id="KW-0547">Nucleotide-binding</keyword>
<dbReference type="HAMAP" id="MF_00041">
    <property type="entry name" value="Cys_tRNA_synth"/>
    <property type="match status" value="1"/>
</dbReference>
<comment type="catalytic activity">
    <reaction evidence="9">
        <text>tRNA(Cys) + L-cysteine + ATP = L-cysteinyl-tRNA(Cys) + AMP + diphosphate</text>
        <dbReference type="Rhea" id="RHEA:17773"/>
        <dbReference type="Rhea" id="RHEA-COMP:9661"/>
        <dbReference type="Rhea" id="RHEA-COMP:9679"/>
        <dbReference type="ChEBI" id="CHEBI:30616"/>
        <dbReference type="ChEBI" id="CHEBI:33019"/>
        <dbReference type="ChEBI" id="CHEBI:35235"/>
        <dbReference type="ChEBI" id="CHEBI:78442"/>
        <dbReference type="ChEBI" id="CHEBI:78517"/>
        <dbReference type="ChEBI" id="CHEBI:456215"/>
        <dbReference type="EC" id="6.1.1.16"/>
    </reaction>
</comment>
<dbReference type="PANTHER" id="PTHR10890">
    <property type="entry name" value="CYSTEINYL-TRNA SYNTHETASE"/>
    <property type="match status" value="1"/>
</dbReference>
<keyword evidence="3 9" id="KW-0479">Metal-binding</keyword>
<dbReference type="GO" id="GO:0005524">
    <property type="term" value="F:ATP binding"/>
    <property type="evidence" value="ECO:0007669"/>
    <property type="project" value="UniProtKB-UniRule"/>
</dbReference>
<evidence type="ECO:0000256" key="4">
    <source>
        <dbReference type="ARBA" id="ARBA00022741"/>
    </source>
</evidence>
<evidence type="ECO:0000256" key="8">
    <source>
        <dbReference type="ARBA" id="ARBA00023146"/>
    </source>
</evidence>
<evidence type="ECO:0000313" key="12">
    <source>
        <dbReference type="Proteomes" id="UP000231673"/>
    </source>
</evidence>
<dbReference type="GO" id="GO:0008270">
    <property type="term" value="F:zinc ion binding"/>
    <property type="evidence" value="ECO:0007669"/>
    <property type="project" value="UniProtKB-UniRule"/>
</dbReference>
<dbReference type="InterPro" id="IPR015803">
    <property type="entry name" value="Cys-tRNA-ligase"/>
</dbReference>
<proteinExistence type="inferred from homology"/>
<name>A0A2M7IED3_9BACT</name>
<dbReference type="SUPFAM" id="SSF47323">
    <property type="entry name" value="Anticodon-binding domain of a subclass of class I aminoacyl-tRNA synthetases"/>
    <property type="match status" value="1"/>
</dbReference>
<comment type="caution">
    <text evidence="11">The sequence shown here is derived from an EMBL/GenBank/DDBJ whole genome shotgun (WGS) entry which is preliminary data.</text>
</comment>
<evidence type="ECO:0000256" key="2">
    <source>
        <dbReference type="ARBA" id="ARBA00022598"/>
    </source>
</evidence>
<feature type="binding site" evidence="9">
    <location>
        <position position="261"/>
    </location>
    <ligand>
        <name>Zn(2+)</name>
        <dbReference type="ChEBI" id="CHEBI:29105"/>
    </ligand>
</feature>